<organism evidence="2">
    <name type="scientific">Siphoviridae sp. ctj495</name>
    <dbReference type="NCBI Taxonomy" id="2823592"/>
    <lineage>
        <taxon>Viruses</taxon>
        <taxon>Duplodnaviria</taxon>
        <taxon>Heunggongvirae</taxon>
        <taxon>Uroviricota</taxon>
        <taxon>Caudoviricetes</taxon>
    </lineage>
</organism>
<reference evidence="2" key="1">
    <citation type="journal article" date="2021" name="Proc. Natl. Acad. Sci. U.S.A.">
        <title>A Catalog of Tens of Thousands of Viruses from Human Metagenomes Reveals Hidden Associations with Chronic Diseases.</title>
        <authorList>
            <person name="Tisza M.J."/>
            <person name="Buck C.B."/>
        </authorList>
    </citation>
    <scope>NUCLEOTIDE SEQUENCE</scope>
    <source>
        <strain evidence="2">Ctj495</strain>
    </source>
</reference>
<accession>A0A8S5LE13</accession>
<dbReference type="EMBL" id="BK014692">
    <property type="protein sequence ID" value="DAD68129.1"/>
    <property type="molecule type" value="Genomic_DNA"/>
</dbReference>
<name>A0A8S5LE13_9CAUD</name>
<feature type="transmembrane region" description="Helical" evidence="1">
    <location>
        <begin position="6"/>
        <end position="26"/>
    </location>
</feature>
<keyword evidence="1" id="KW-0812">Transmembrane</keyword>
<evidence type="ECO:0000256" key="1">
    <source>
        <dbReference type="SAM" id="Phobius"/>
    </source>
</evidence>
<proteinExistence type="predicted"/>
<protein>
    <submittedName>
        <fullName evidence="2">Uncharacterized protein</fullName>
    </submittedName>
</protein>
<keyword evidence="1" id="KW-1133">Transmembrane helix</keyword>
<sequence>MTTLLALVIAPFVVIGTLLIVAEMVGKKKTWNF</sequence>
<keyword evidence="1" id="KW-0472">Membrane</keyword>
<evidence type="ECO:0000313" key="2">
    <source>
        <dbReference type="EMBL" id="DAD68129.1"/>
    </source>
</evidence>